<dbReference type="FunCoup" id="A0A1Y2DKN3">
    <property type="interactions" value="244"/>
</dbReference>
<dbReference type="GO" id="GO:0016491">
    <property type="term" value="F:oxidoreductase activity"/>
    <property type="evidence" value="ECO:0007669"/>
    <property type="project" value="UniProtKB-KW"/>
</dbReference>
<comment type="similarity">
    <text evidence="1">Belongs to the short-chain dehydrogenases/reductases (SDR) family.</text>
</comment>
<keyword evidence="4" id="KW-1185">Reference proteome</keyword>
<evidence type="ECO:0000256" key="2">
    <source>
        <dbReference type="ARBA" id="ARBA00023002"/>
    </source>
</evidence>
<dbReference type="STRING" id="1141098.A0A1Y2DKN3"/>
<dbReference type="InterPro" id="IPR002347">
    <property type="entry name" value="SDR_fam"/>
</dbReference>
<dbReference type="Pfam" id="PF00106">
    <property type="entry name" value="adh_short"/>
    <property type="match status" value="1"/>
</dbReference>
<dbReference type="PANTHER" id="PTHR24320">
    <property type="entry name" value="RETINOL DEHYDROGENASE"/>
    <property type="match status" value="1"/>
</dbReference>
<dbReference type="GeneID" id="63773558"/>
<evidence type="ECO:0000313" key="3">
    <source>
        <dbReference type="EMBL" id="ORY59761.1"/>
    </source>
</evidence>
<sequence length="312" mass="33758">MSSPPTYESFNPGNDLPSLAGKVVLVTGGTAGLGKASIETLAKHGPAHIYFTGRNVDAANSLIANVKKVAPSVSLTFLEMDFSSLASVKEACSKFVHDRLDILMCNAGIMAVPPGLSKDGYETQFATNHLAHAMVIKQLLPVMLRTAELPESDVRILSLTSLGWKAHPKSGMIFSDLETPQESILGNWLRYGQSKLANIIYAAELARRHPSLKTVSVHPGVVETGLVTNLPKWTQRAVCIINALQGVTLIKPEQGCFNQVWLAAGVKQSELVNGAFYLPIGILANDKLNDTAMSEKLAMDLWDFTEKALDQF</sequence>
<accession>A0A1Y2DKN3</accession>
<protein>
    <submittedName>
        <fullName evidence="3">Short-chain dehydrogenase/ reductase-like protein</fullName>
    </submittedName>
</protein>
<keyword evidence="2" id="KW-0560">Oxidoreductase</keyword>
<dbReference type="AlphaFoldDB" id="A0A1Y2DKN3"/>
<evidence type="ECO:0000313" key="4">
    <source>
        <dbReference type="Proteomes" id="UP000193689"/>
    </source>
</evidence>
<proteinExistence type="inferred from homology"/>
<dbReference type="EMBL" id="MCFJ01000013">
    <property type="protein sequence ID" value="ORY59761.1"/>
    <property type="molecule type" value="Genomic_DNA"/>
</dbReference>
<dbReference type="InterPro" id="IPR036291">
    <property type="entry name" value="NAD(P)-bd_dom_sf"/>
</dbReference>
<dbReference type="RefSeq" id="XP_040712335.1">
    <property type="nucleotide sequence ID" value="XM_040857346.1"/>
</dbReference>
<name>A0A1Y2DKN3_9PEZI</name>
<gene>
    <name evidence="3" type="ORF">BCR38DRAFT_376063</name>
</gene>
<dbReference type="OrthoDB" id="191139at2759"/>
<dbReference type="PANTHER" id="PTHR24320:SF154">
    <property type="entry name" value="OXIDOREDUCTASE, SHORT-CHAIN DEHYDROGENASE_REDUCTASE FAMILY (AFU_ORTHOLOGUE AFUA_2G04560)"/>
    <property type="match status" value="1"/>
</dbReference>
<dbReference type="SUPFAM" id="SSF51735">
    <property type="entry name" value="NAD(P)-binding Rossmann-fold domains"/>
    <property type="match status" value="1"/>
</dbReference>
<dbReference type="Gene3D" id="3.40.50.720">
    <property type="entry name" value="NAD(P)-binding Rossmann-like Domain"/>
    <property type="match status" value="1"/>
</dbReference>
<evidence type="ECO:0000256" key="1">
    <source>
        <dbReference type="ARBA" id="ARBA00006484"/>
    </source>
</evidence>
<dbReference type="Proteomes" id="UP000193689">
    <property type="component" value="Unassembled WGS sequence"/>
</dbReference>
<organism evidence="3 4">
    <name type="scientific">Pseudomassariella vexata</name>
    <dbReference type="NCBI Taxonomy" id="1141098"/>
    <lineage>
        <taxon>Eukaryota</taxon>
        <taxon>Fungi</taxon>
        <taxon>Dikarya</taxon>
        <taxon>Ascomycota</taxon>
        <taxon>Pezizomycotina</taxon>
        <taxon>Sordariomycetes</taxon>
        <taxon>Xylariomycetidae</taxon>
        <taxon>Amphisphaeriales</taxon>
        <taxon>Pseudomassariaceae</taxon>
        <taxon>Pseudomassariella</taxon>
    </lineage>
</organism>
<reference evidence="3 4" key="1">
    <citation type="submission" date="2016-07" db="EMBL/GenBank/DDBJ databases">
        <title>Pervasive Adenine N6-methylation of Active Genes in Fungi.</title>
        <authorList>
            <consortium name="DOE Joint Genome Institute"/>
            <person name="Mondo S.J."/>
            <person name="Dannebaum R.O."/>
            <person name="Kuo R.C."/>
            <person name="Labutti K."/>
            <person name="Haridas S."/>
            <person name="Kuo A."/>
            <person name="Salamov A."/>
            <person name="Ahrendt S.R."/>
            <person name="Lipzen A."/>
            <person name="Sullivan W."/>
            <person name="Andreopoulos W.B."/>
            <person name="Clum A."/>
            <person name="Lindquist E."/>
            <person name="Daum C."/>
            <person name="Ramamoorthy G.K."/>
            <person name="Gryganskyi A."/>
            <person name="Culley D."/>
            <person name="Magnuson J.K."/>
            <person name="James T.Y."/>
            <person name="O'Malley M.A."/>
            <person name="Stajich J.E."/>
            <person name="Spatafora J.W."/>
            <person name="Visel A."/>
            <person name="Grigoriev I.V."/>
        </authorList>
    </citation>
    <scope>NUCLEOTIDE SEQUENCE [LARGE SCALE GENOMIC DNA]</scope>
    <source>
        <strain evidence="3 4">CBS 129021</strain>
    </source>
</reference>
<dbReference type="PRINTS" id="PR00081">
    <property type="entry name" value="GDHRDH"/>
</dbReference>
<dbReference type="InParanoid" id="A0A1Y2DKN3"/>
<comment type="caution">
    <text evidence="3">The sequence shown here is derived from an EMBL/GenBank/DDBJ whole genome shotgun (WGS) entry which is preliminary data.</text>
</comment>